<feature type="signal peptide" evidence="1">
    <location>
        <begin position="1"/>
        <end position="17"/>
    </location>
</feature>
<reference evidence="2" key="1">
    <citation type="journal article" date="2018" name="PLoS Negl. Trop. Dis.">
        <title>Sialome diversity of ticks revealed by RNAseq of single tick salivary glands.</title>
        <authorList>
            <person name="Perner J."/>
            <person name="Kropackova S."/>
            <person name="Kopacek P."/>
            <person name="Ribeiro J.M."/>
        </authorList>
    </citation>
    <scope>NUCLEOTIDE SEQUENCE</scope>
    <source>
        <strain evidence="2">Siblings of single egg batch collected in Ceske Budejovice</strain>
        <tissue evidence="2">Salivary glands</tissue>
    </source>
</reference>
<evidence type="ECO:0000313" key="2">
    <source>
        <dbReference type="EMBL" id="JAR88367.1"/>
    </source>
</evidence>
<protein>
    <submittedName>
        <fullName evidence="2">Putative secreted protein</fullName>
    </submittedName>
</protein>
<evidence type="ECO:0000256" key="1">
    <source>
        <dbReference type="SAM" id="SignalP"/>
    </source>
</evidence>
<dbReference type="AlphaFoldDB" id="A0A147BC62"/>
<accession>A0A147BC62</accession>
<keyword evidence="1" id="KW-0732">Signal</keyword>
<dbReference type="EMBL" id="GEGO01007037">
    <property type="protein sequence ID" value="JAR88367.1"/>
    <property type="molecule type" value="Transcribed_RNA"/>
</dbReference>
<name>A0A147BC62_IXORI</name>
<organism evidence="2">
    <name type="scientific">Ixodes ricinus</name>
    <name type="common">Common tick</name>
    <name type="synonym">Acarus ricinus</name>
    <dbReference type="NCBI Taxonomy" id="34613"/>
    <lineage>
        <taxon>Eukaryota</taxon>
        <taxon>Metazoa</taxon>
        <taxon>Ecdysozoa</taxon>
        <taxon>Arthropoda</taxon>
        <taxon>Chelicerata</taxon>
        <taxon>Arachnida</taxon>
        <taxon>Acari</taxon>
        <taxon>Parasitiformes</taxon>
        <taxon>Ixodida</taxon>
        <taxon>Ixodoidea</taxon>
        <taxon>Ixodidae</taxon>
        <taxon>Ixodinae</taxon>
        <taxon>Ixodes</taxon>
    </lineage>
</organism>
<proteinExistence type="predicted"/>
<feature type="chain" id="PRO_5007541951" evidence="1">
    <location>
        <begin position="18"/>
        <end position="82"/>
    </location>
</feature>
<sequence length="82" mass="8978">MCSLFGVWAWVCSSVLCYILNLLESGPSGGGLVAERVSAPQRSAHIVKCRAAECRDPERQLLQSISLFETSATNLKPLDFFC</sequence>